<protein>
    <submittedName>
        <fullName evidence="1">Uncharacterized protein</fullName>
    </submittedName>
</protein>
<dbReference type="EMBL" id="FQWH01000008">
    <property type="protein sequence ID" value="SHH22623.1"/>
    <property type="molecule type" value="Genomic_DNA"/>
</dbReference>
<evidence type="ECO:0000313" key="2">
    <source>
        <dbReference type="Proteomes" id="UP000184112"/>
    </source>
</evidence>
<name>A0A1M5R9Y6_FLAJO</name>
<sequence>MQKRENEQTTETAVMTAMAKFLSEIWFEEEIREQPEHMCEIFEAILVTQVGDYMDLRIKMINCIRTINKLAEALEPFSDMEIKKAYQKMLNA</sequence>
<dbReference type="Proteomes" id="UP000184112">
    <property type="component" value="Unassembled WGS sequence"/>
</dbReference>
<dbReference type="RefSeq" id="WP_073410177.1">
    <property type="nucleotide sequence ID" value="NZ_CP158862.1"/>
</dbReference>
<organism evidence="1 2">
    <name type="scientific">Flavobacterium johnsoniae</name>
    <name type="common">Cytophaga johnsonae</name>
    <dbReference type="NCBI Taxonomy" id="986"/>
    <lineage>
        <taxon>Bacteria</taxon>
        <taxon>Pseudomonadati</taxon>
        <taxon>Bacteroidota</taxon>
        <taxon>Flavobacteriia</taxon>
        <taxon>Flavobacteriales</taxon>
        <taxon>Flavobacteriaceae</taxon>
        <taxon>Flavobacterium</taxon>
    </lineage>
</organism>
<accession>A0A1M5R9Y6</accession>
<dbReference type="AlphaFoldDB" id="A0A1M5R9Y6"/>
<reference evidence="1 2" key="1">
    <citation type="submission" date="2016-11" db="EMBL/GenBank/DDBJ databases">
        <authorList>
            <person name="Jaros S."/>
            <person name="Januszkiewicz K."/>
            <person name="Wedrychowicz H."/>
        </authorList>
    </citation>
    <scope>NUCLEOTIDE SEQUENCE [LARGE SCALE GENOMIC DNA]</scope>
    <source>
        <strain evidence="1 2">DSM 6792</strain>
    </source>
</reference>
<evidence type="ECO:0000313" key="1">
    <source>
        <dbReference type="EMBL" id="SHH22623.1"/>
    </source>
</evidence>
<proteinExistence type="predicted"/>
<gene>
    <name evidence="1" type="ORF">SAMN05444388_10852</name>
</gene>